<dbReference type="SUPFAM" id="SSF46785">
    <property type="entry name" value="Winged helix' DNA-binding domain"/>
    <property type="match status" value="1"/>
</dbReference>
<dbReference type="GO" id="GO:0003700">
    <property type="term" value="F:DNA-binding transcription factor activity"/>
    <property type="evidence" value="ECO:0007669"/>
    <property type="project" value="InterPro"/>
</dbReference>
<dbReference type="NCBIfam" id="NF033788">
    <property type="entry name" value="HTH_metalloreg"/>
    <property type="match status" value="1"/>
</dbReference>
<keyword evidence="1" id="KW-0805">Transcription regulation</keyword>
<keyword evidence="7" id="KW-1185">Reference proteome</keyword>
<sequence length="225" mass="25548">MKRNNASPKRLLLEQFARVAKALASPQRLDLIEALAQGERSVDELARATGMPMANASHHLQVLRDGGLVHSRREGVQVFYRLSDEERILRIASDIQHVAEEQLAEVERIVREAFDSRDSLTPVSQRELLKRARAGEVTVIDVRPPEEFRAGHIKGAVNVPVSELGKRLAELPRDREIVAYCRGPYCMLAFEAVEKLRREGYQARRLEDGYPQWRAARHPVEKKSA</sequence>
<dbReference type="InterPro" id="IPR001763">
    <property type="entry name" value="Rhodanese-like_dom"/>
</dbReference>
<feature type="domain" description="Rhodanese" evidence="4">
    <location>
        <begin position="133"/>
        <end position="222"/>
    </location>
</feature>
<gene>
    <name evidence="6" type="ORF">B1C78_03370</name>
</gene>
<dbReference type="InterPro" id="IPR051011">
    <property type="entry name" value="Metal_resp_trans_reg"/>
</dbReference>
<dbReference type="PANTHER" id="PTHR43132:SF8">
    <property type="entry name" value="HTH-TYPE TRANSCRIPTIONAL REGULATOR KMTR"/>
    <property type="match status" value="1"/>
</dbReference>
<reference evidence="6 7" key="1">
    <citation type="submission" date="2017-02" db="EMBL/GenBank/DDBJ databases">
        <title>Genomic diversity within the haloalkaliphilic genus Thioalkalivibrio.</title>
        <authorList>
            <person name="Ahn A.-C."/>
            <person name="Meier-Kolthoff J."/>
            <person name="Overmars L."/>
            <person name="Richter M."/>
            <person name="Woyke T."/>
            <person name="Sorokin D.Y."/>
            <person name="Muyzer G."/>
        </authorList>
    </citation>
    <scope>NUCLEOTIDE SEQUENCE [LARGE SCALE GENOMIC DNA]</scope>
    <source>
        <strain evidence="6 7">ALJD</strain>
    </source>
</reference>
<dbReference type="Pfam" id="PF00581">
    <property type="entry name" value="Rhodanese"/>
    <property type="match status" value="1"/>
</dbReference>
<dbReference type="GO" id="GO:0003677">
    <property type="term" value="F:DNA binding"/>
    <property type="evidence" value="ECO:0007669"/>
    <property type="project" value="UniProtKB-KW"/>
</dbReference>
<protein>
    <submittedName>
        <fullName evidence="6">ArsR family transcriptional regulator</fullName>
    </submittedName>
</protein>
<name>A0A1V3NRM1_9GAMM</name>
<dbReference type="InterPro" id="IPR036873">
    <property type="entry name" value="Rhodanese-like_dom_sf"/>
</dbReference>
<proteinExistence type="predicted"/>
<dbReference type="PROSITE" id="PS50206">
    <property type="entry name" value="RHODANESE_3"/>
    <property type="match status" value="1"/>
</dbReference>
<dbReference type="EMBL" id="MVBK01000018">
    <property type="protein sequence ID" value="OOG27700.1"/>
    <property type="molecule type" value="Genomic_DNA"/>
</dbReference>
<dbReference type="InterPro" id="IPR001845">
    <property type="entry name" value="HTH_ArsR_DNA-bd_dom"/>
</dbReference>
<dbReference type="InterPro" id="IPR036388">
    <property type="entry name" value="WH-like_DNA-bd_sf"/>
</dbReference>
<dbReference type="OrthoDB" id="9814704at2"/>
<dbReference type="SMART" id="SM00450">
    <property type="entry name" value="RHOD"/>
    <property type="match status" value="1"/>
</dbReference>
<keyword evidence="3" id="KW-0804">Transcription</keyword>
<dbReference type="PROSITE" id="PS50987">
    <property type="entry name" value="HTH_ARSR_2"/>
    <property type="match status" value="1"/>
</dbReference>
<accession>A0A1V3NRM1</accession>
<feature type="domain" description="HTH arsR-type" evidence="5">
    <location>
        <begin position="8"/>
        <end position="102"/>
    </location>
</feature>
<dbReference type="SUPFAM" id="SSF52821">
    <property type="entry name" value="Rhodanese/Cell cycle control phosphatase"/>
    <property type="match status" value="1"/>
</dbReference>
<evidence type="ECO:0000313" key="7">
    <source>
        <dbReference type="Proteomes" id="UP000189462"/>
    </source>
</evidence>
<evidence type="ECO:0000256" key="1">
    <source>
        <dbReference type="ARBA" id="ARBA00023015"/>
    </source>
</evidence>
<dbReference type="Pfam" id="PF12840">
    <property type="entry name" value="HTH_20"/>
    <property type="match status" value="1"/>
</dbReference>
<organism evidence="6 7">
    <name type="scientific">Thioalkalivibrio denitrificans</name>
    <dbReference type="NCBI Taxonomy" id="108003"/>
    <lineage>
        <taxon>Bacteria</taxon>
        <taxon>Pseudomonadati</taxon>
        <taxon>Pseudomonadota</taxon>
        <taxon>Gammaproteobacteria</taxon>
        <taxon>Chromatiales</taxon>
        <taxon>Ectothiorhodospiraceae</taxon>
        <taxon>Thioalkalivibrio</taxon>
    </lineage>
</organism>
<dbReference type="InterPro" id="IPR011991">
    <property type="entry name" value="ArsR-like_HTH"/>
</dbReference>
<dbReference type="Gene3D" id="3.40.250.10">
    <property type="entry name" value="Rhodanese-like domain"/>
    <property type="match status" value="1"/>
</dbReference>
<dbReference type="InterPro" id="IPR036390">
    <property type="entry name" value="WH_DNA-bd_sf"/>
</dbReference>
<dbReference type="SMART" id="SM00418">
    <property type="entry name" value="HTH_ARSR"/>
    <property type="match status" value="1"/>
</dbReference>
<dbReference type="PANTHER" id="PTHR43132">
    <property type="entry name" value="ARSENICAL RESISTANCE OPERON REPRESSOR ARSR-RELATED"/>
    <property type="match status" value="1"/>
</dbReference>
<dbReference type="Gene3D" id="1.10.10.10">
    <property type="entry name" value="Winged helix-like DNA-binding domain superfamily/Winged helix DNA-binding domain"/>
    <property type="match status" value="1"/>
</dbReference>
<dbReference type="CDD" id="cd00158">
    <property type="entry name" value="RHOD"/>
    <property type="match status" value="1"/>
</dbReference>
<dbReference type="CDD" id="cd00090">
    <property type="entry name" value="HTH_ARSR"/>
    <property type="match status" value="1"/>
</dbReference>
<evidence type="ECO:0000313" key="6">
    <source>
        <dbReference type="EMBL" id="OOG27700.1"/>
    </source>
</evidence>
<dbReference type="PRINTS" id="PR00778">
    <property type="entry name" value="HTHARSR"/>
</dbReference>
<evidence type="ECO:0000256" key="2">
    <source>
        <dbReference type="ARBA" id="ARBA00023125"/>
    </source>
</evidence>
<evidence type="ECO:0000259" key="5">
    <source>
        <dbReference type="PROSITE" id="PS50987"/>
    </source>
</evidence>
<evidence type="ECO:0000256" key="3">
    <source>
        <dbReference type="ARBA" id="ARBA00023163"/>
    </source>
</evidence>
<dbReference type="FunFam" id="3.40.250.10:FF:000039">
    <property type="entry name" value="ArsR family transcriptional regulator"/>
    <property type="match status" value="1"/>
</dbReference>
<dbReference type="Proteomes" id="UP000189462">
    <property type="component" value="Unassembled WGS sequence"/>
</dbReference>
<dbReference type="STRING" id="108003.B1C78_03370"/>
<evidence type="ECO:0000259" key="4">
    <source>
        <dbReference type="PROSITE" id="PS50206"/>
    </source>
</evidence>
<keyword evidence="2" id="KW-0238">DNA-binding</keyword>
<dbReference type="RefSeq" id="WP_077277718.1">
    <property type="nucleotide sequence ID" value="NZ_MVBK01000018.1"/>
</dbReference>
<dbReference type="AlphaFoldDB" id="A0A1V3NRM1"/>
<comment type="caution">
    <text evidence="6">The sequence shown here is derived from an EMBL/GenBank/DDBJ whole genome shotgun (WGS) entry which is preliminary data.</text>
</comment>